<comment type="caution">
    <text evidence="2">The sequence shown here is derived from an EMBL/GenBank/DDBJ whole genome shotgun (WGS) entry which is preliminary data.</text>
</comment>
<organism evidence="2">
    <name type="scientific">marine sediment metagenome</name>
    <dbReference type="NCBI Taxonomy" id="412755"/>
    <lineage>
        <taxon>unclassified sequences</taxon>
        <taxon>metagenomes</taxon>
        <taxon>ecological metagenomes</taxon>
    </lineage>
</organism>
<proteinExistence type="predicted"/>
<evidence type="ECO:0000313" key="2">
    <source>
        <dbReference type="EMBL" id="GAJ11829.1"/>
    </source>
</evidence>
<accession>X1U2T0</accession>
<evidence type="ECO:0000259" key="1">
    <source>
        <dbReference type="Pfam" id="PF02397"/>
    </source>
</evidence>
<dbReference type="AlphaFoldDB" id="X1U2T0"/>
<feature type="domain" description="Bacterial sugar transferase" evidence="1">
    <location>
        <begin position="2"/>
        <end position="44"/>
    </location>
</feature>
<gene>
    <name evidence="2" type="ORF">S12H4_49396</name>
</gene>
<dbReference type="InterPro" id="IPR003362">
    <property type="entry name" value="Bact_transf"/>
</dbReference>
<sequence>VGITGPAQLYGRYDTSAETKLKYDLAYINNWSLELDLNIFFMSMEI</sequence>
<name>X1U2T0_9ZZZZ</name>
<protein>
    <recommendedName>
        <fullName evidence="1">Bacterial sugar transferase domain-containing protein</fullName>
    </recommendedName>
</protein>
<reference evidence="2" key="1">
    <citation type="journal article" date="2014" name="Front. Microbiol.">
        <title>High frequency of phylogenetically diverse reductive dehalogenase-homologous genes in deep subseafloor sedimentary metagenomes.</title>
        <authorList>
            <person name="Kawai M."/>
            <person name="Futagami T."/>
            <person name="Toyoda A."/>
            <person name="Takaki Y."/>
            <person name="Nishi S."/>
            <person name="Hori S."/>
            <person name="Arai W."/>
            <person name="Tsubouchi T."/>
            <person name="Morono Y."/>
            <person name="Uchiyama I."/>
            <person name="Ito T."/>
            <person name="Fujiyama A."/>
            <person name="Inagaki F."/>
            <person name="Takami H."/>
        </authorList>
    </citation>
    <scope>NUCLEOTIDE SEQUENCE</scope>
    <source>
        <strain evidence="2">Expedition CK06-06</strain>
    </source>
</reference>
<feature type="non-terminal residue" evidence="2">
    <location>
        <position position="1"/>
    </location>
</feature>
<dbReference type="Pfam" id="PF02397">
    <property type="entry name" value="Bac_transf"/>
    <property type="match status" value="1"/>
</dbReference>
<dbReference type="EMBL" id="BARW01030983">
    <property type="protein sequence ID" value="GAJ11829.1"/>
    <property type="molecule type" value="Genomic_DNA"/>
</dbReference>